<feature type="region of interest" description="Disordered" evidence="1">
    <location>
        <begin position="1"/>
        <end position="28"/>
    </location>
</feature>
<dbReference type="Pfam" id="PF14929">
    <property type="entry name" value="TAF1_subA"/>
    <property type="match status" value="2"/>
</dbReference>
<accession>A0A9J5W1F7</accession>
<protein>
    <submittedName>
        <fullName evidence="2">Uncharacterized protein</fullName>
    </submittedName>
</protein>
<evidence type="ECO:0000256" key="1">
    <source>
        <dbReference type="SAM" id="MobiDB-lite"/>
    </source>
</evidence>
<gene>
    <name evidence="2" type="ORF">H5410_058930</name>
</gene>
<evidence type="ECO:0000313" key="3">
    <source>
        <dbReference type="Proteomes" id="UP000824120"/>
    </source>
</evidence>
<reference evidence="2 3" key="1">
    <citation type="submission" date="2020-09" db="EMBL/GenBank/DDBJ databases">
        <title>De no assembly of potato wild relative species, Solanum commersonii.</title>
        <authorList>
            <person name="Cho K."/>
        </authorList>
    </citation>
    <scope>NUCLEOTIDE SEQUENCE [LARGE SCALE GENOMIC DNA]</scope>
    <source>
        <strain evidence="2">LZ3.2</strain>
        <tissue evidence="2">Leaf</tissue>
    </source>
</reference>
<dbReference type="OrthoDB" id="1899337at2759"/>
<comment type="caution">
    <text evidence="2">The sequence shown here is derived from an EMBL/GenBank/DDBJ whole genome shotgun (WGS) entry which is preliminary data.</text>
</comment>
<organism evidence="2 3">
    <name type="scientific">Solanum commersonii</name>
    <name type="common">Commerson's wild potato</name>
    <name type="synonym">Commerson's nightshade</name>
    <dbReference type="NCBI Taxonomy" id="4109"/>
    <lineage>
        <taxon>Eukaryota</taxon>
        <taxon>Viridiplantae</taxon>
        <taxon>Streptophyta</taxon>
        <taxon>Embryophyta</taxon>
        <taxon>Tracheophyta</taxon>
        <taxon>Spermatophyta</taxon>
        <taxon>Magnoliopsida</taxon>
        <taxon>eudicotyledons</taxon>
        <taxon>Gunneridae</taxon>
        <taxon>Pentapetalae</taxon>
        <taxon>asterids</taxon>
        <taxon>lamiids</taxon>
        <taxon>Solanales</taxon>
        <taxon>Solanaceae</taxon>
        <taxon>Solanoideae</taxon>
        <taxon>Solaneae</taxon>
        <taxon>Solanum</taxon>
    </lineage>
</organism>
<evidence type="ECO:0000313" key="2">
    <source>
        <dbReference type="EMBL" id="KAG5569164.1"/>
    </source>
</evidence>
<dbReference type="AlphaFoldDB" id="A0A9J5W1F7"/>
<dbReference type="EMBL" id="JACXVP010000012">
    <property type="protein sequence ID" value="KAG5569164.1"/>
    <property type="molecule type" value="Genomic_DNA"/>
</dbReference>
<dbReference type="PANTHER" id="PTHR36720:SF1">
    <property type="entry name" value="TAF RNA POLYMERASE I SUBUNIT A"/>
    <property type="match status" value="1"/>
</dbReference>
<sequence length="777" mass="89581">MDIEEDSSMARKSRPRKRNKPEDDYDCGISPSAEARRIKSVILANTKPSFCLKRGIGSLHKDRRSLQSEHRGRLRHMLKKLMRQHKYAEASGVLSVLLKGTTKEAAVFKTRTKFMAALELIEHIKGDTISSMRIRNIYELWMKKLGPMKNWPLKDRFAVHLENILFCLKRGNTQDAHQGALSDDDAQMDVWTTRRDMIRNKVIGGKLEVVVAPVADRLWEARLRWLGHVKRKCVDVPVRMCERLMQQRGFGSDPVSNLVVGLAFYQLWYSTIPKELQLQELDRFDSTVQSETFEDRIFMSILNSEGHDAVEGQETNSPFHCDSNTSVRNDKEILGVDVSQQREVSMVNDDNVPGETQNDNFQPQDIYLNSAERSDHEGSSMDQSGDVPYHSIFCNRENPRAWFMAIGFGLEHSSKNSPDEWEEQQLANGNSSQASPHFGLPLWLLPLQLPSSNENLEDDLNRHRTLCNDHYKNAIKYLRHALHSSPPVLEAFHPLIQMLLLGDQVKEALDEVEKFTPYSNTSFQLRLKATILEHFDSSNYVKLSAIHEENLEKDPTCSHSLGRLISLHRRGDYSTEKKVPFCGTAPNDTLVLQLMHYALYIEYFFVFPRAWCIPSSGEYSTEKLMEMIALHLDATYAKCDTWKELACCFLRLSQCEEDCMSVCSNGEDSEKHKFSFWNSQIPKIFSDYESSKSWRLRCRWWLTRHFSQNILTSDIASGDWELLTYKAAVACYLYGREFKYVVKARECLEGEPINKNLYSILHMHANSCTGFYFNVKK</sequence>
<dbReference type="GO" id="GO:0000120">
    <property type="term" value="C:RNA polymerase I transcription regulator complex"/>
    <property type="evidence" value="ECO:0007669"/>
    <property type="project" value="InterPro"/>
</dbReference>
<dbReference type="InterPro" id="IPR039495">
    <property type="entry name" value="TAF1A"/>
</dbReference>
<proteinExistence type="predicted"/>
<dbReference type="PANTHER" id="PTHR36720">
    <property type="entry name" value="TAF RNA POLYMERASE I SUBUNIT A"/>
    <property type="match status" value="1"/>
</dbReference>
<keyword evidence="3" id="KW-1185">Reference proteome</keyword>
<name>A0A9J5W1F7_SOLCO</name>
<dbReference type="Proteomes" id="UP000824120">
    <property type="component" value="Chromosome 12"/>
</dbReference>
<dbReference type="GO" id="GO:0006360">
    <property type="term" value="P:transcription by RNA polymerase I"/>
    <property type="evidence" value="ECO:0007669"/>
    <property type="project" value="InterPro"/>
</dbReference>